<evidence type="ECO:0000256" key="1">
    <source>
        <dbReference type="ARBA" id="ARBA00006739"/>
    </source>
</evidence>
<organism evidence="5 6">
    <name type="scientific">Solibaculum mannosilyticum</name>
    <dbReference type="NCBI Taxonomy" id="2780922"/>
    <lineage>
        <taxon>Bacteria</taxon>
        <taxon>Bacillati</taxon>
        <taxon>Bacillota</taxon>
        <taxon>Clostridia</taxon>
        <taxon>Eubacteriales</taxon>
        <taxon>Oscillospiraceae</taxon>
        <taxon>Solibaculum</taxon>
    </lineage>
</organism>
<feature type="transmembrane region" description="Helical" evidence="4">
    <location>
        <begin position="374"/>
        <end position="394"/>
    </location>
</feature>
<dbReference type="Gene3D" id="3.90.550.10">
    <property type="entry name" value="Spore Coat Polysaccharide Biosynthesis Protein SpsA, Chain A"/>
    <property type="match status" value="1"/>
</dbReference>
<dbReference type="SUPFAM" id="SSF53448">
    <property type="entry name" value="Nucleotide-diphospho-sugar transferases"/>
    <property type="match status" value="1"/>
</dbReference>
<feature type="transmembrane region" description="Helical" evidence="4">
    <location>
        <begin position="304"/>
        <end position="327"/>
    </location>
</feature>
<dbReference type="PANTHER" id="PTHR43630">
    <property type="entry name" value="POLY-BETA-1,6-N-ACETYL-D-GLUCOSAMINE SYNTHASE"/>
    <property type="match status" value="1"/>
</dbReference>
<dbReference type="Pfam" id="PF13641">
    <property type="entry name" value="Glyco_tranf_2_3"/>
    <property type="match status" value="1"/>
</dbReference>
<dbReference type="GO" id="GO:0016757">
    <property type="term" value="F:glycosyltransferase activity"/>
    <property type="evidence" value="ECO:0007669"/>
    <property type="project" value="UniProtKB-KW"/>
</dbReference>
<gene>
    <name evidence="5" type="ORF">C12CBH8_16200</name>
</gene>
<dbReference type="Proteomes" id="UP000593890">
    <property type="component" value="Chromosome"/>
</dbReference>
<dbReference type="KEGG" id="sman:C12CBH8_16200"/>
<comment type="similarity">
    <text evidence="1">Belongs to the glycosyltransferase 2 family.</text>
</comment>
<dbReference type="EMBL" id="AP023321">
    <property type="protein sequence ID" value="BCI60981.1"/>
    <property type="molecule type" value="Genomic_DNA"/>
</dbReference>
<feature type="transmembrane region" description="Helical" evidence="4">
    <location>
        <begin position="333"/>
        <end position="362"/>
    </location>
</feature>
<evidence type="ECO:0000313" key="6">
    <source>
        <dbReference type="Proteomes" id="UP000593890"/>
    </source>
</evidence>
<reference evidence="6" key="1">
    <citation type="submission" date="2020-07" db="EMBL/GenBank/DDBJ databases">
        <title>Complete genome sequencing of Clostridia bacterium strain 12CBH8.</title>
        <authorList>
            <person name="Sakamoto M."/>
            <person name="Murakami T."/>
            <person name="Mori H."/>
        </authorList>
    </citation>
    <scope>NUCLEOTIDE SEQUENCE [LARGE SCALE GENOMIC DNA]</scope>
    <source>
        <strain evidence="6">12CBH8</strain>
    </source>
</reference>
<protein>
    <submittedName>
        <fullName evidence="5">Glycosyl transferase family 2</fullName>
    </submittedName>
</protein>
<dbReference type="InterPro" id="IPR029044">
    <property type="entry name" value="Nucleotide-diphossugar_trans"/>
</dbReference>
<proteinExistence type="inferred from homology"/>
<dbReference type="RefSeq" id="WP_090264343.1">
    <property type="nucleotide sequence ID" value="NZ_AP023321.1"/>
</dbReference>
<dbReference type="PANTHER" id="PTHR43630:SF1">
    <property type="entry name" value="POLY-BETA-1,6-N-ACETYL-D-GLUCOSAMINE SYNTHASE"/>
    <property type="match status" value="1"/>
</dbReference>
<keyword evidence="3 5" id="KW-0808">Transferase</keyword>
<keyword evidence="2" id="KW-0328">Glycosyltransferase</keyword>
<keyword evidence="4" id="KW-0472">Membrane</keyword>
<evidence type="ECO:0000256" key="3">
    <source>
        <dbReference type="ARBA" id="ARBA00022679"/>
    </source>
</evidence>
<feature type="transmembrane region" description="Helical" evidence="4">
    <location>
        <begin position="6"/>
        <end position="34"/>
    </location>
</feature>
<evidence type="ECO:0000313" key="5">
    <source>
        <dbReference type="EMBL" id="BCI60981.1"/>
    </source>
</evidence>
<dbReference type="AlphaFoldDB" id="A0A7I8D2C1"/>
<name>A0A7I8D2C1_9FIRM</name>
<keyword evidence="4" id="KW-0812">Transmembrane</keyword>
<dbReference type="CDD" id="cd06438">
    <property type="entry name" value="EpsO_like"/>
    <property type="match status" value="1"/>
</dbReference>
<sequence>MYAFILTLKIISVIITFITTGFMLYQFAIALFGLKKAARPRPISDKKHRFAIVISARNEQSVIGYLIDSLMAQDYPKELFDVIVIADNCTDNTAQVSREHRAIVYERFNTALVGKGFALNWLFQQLLEQDPDHYDAICVFDADNVVDTHYLSEMNLQLCAGAQLAQGYRDSKNPTDTAISGCYSLYWWTLTRFFHVARNNMGLSAMVSGTGFMFRTDIIRESNGWHTNSLCEDCEFSLQNIAAGRKVVLAYDAVFYDEQPVSFSQSVRQRHRWSVGNLQCIRYCFTDLLKGLVQKGNGNALDGLLFLFFIPSVSVGVLGMLVNALIYSTDLAAFLHIIPLLVLGGIALWLAVMGQAILVLWMEKKPIKPMWKAILYYPVFLLSWMAINFVGLYYQSKVWKPIDHTKEMGIEQIKQR</sequence>
<keyword evidence="6" id="KW-1185">Reference proteome</keyword>
<evidence type="ECO:0000256" key="4">
    <source>
        <dbReference type="SAM" id="Phobius"/>
    </source>
</evidence>
<accession>A0A7I8D2C1</accession>
<evidence type="ECO:0000256" key="2">
    <source>
        <dbReference type="ARBA" id="ARBA00022676"/>
    </source>
</evidence>
<keyword evidence="4" id="KW-1133">Transmembrane helix</keyword>